<comment type="caution">
    <text evidence="2">The sequence shown here is derived from an EMBL/GenBank/DDBJ whole genome shotgun (WGS) entry which is preliminary data.</text>
</comment>
<dbReference type="Proteomes" id="UP001596484">
    <property type="component" value="Unassembled WGS sequence"/>
</dbReference>
<reference evidence="3" key="1">
    <citation type="journal article" date="2019" name="Int. J. Syst. Evol. Microbiol.">
        <title>The Global Catalogue of Microorganisms (GCM) 10K type strain sequencing project: providing services to taxonomists for standard genome sequencing and annotation.</title>
        <authorList>
            <consortium name="The Broad Institute Genomics Platform"/>
            <consortium name="The Broad Institute Genome Sequencing Center for Infectious Disease"/>
            <person name="Wu L."/>
            <person name="Ma J."/>
        </authorList>
    </citation>
    <scope>NUCLEOTIDE SEQUENCE [LARGE SCALE GENOMIC DNA]</scope>
    <source>
        <strain evidence="3">ICMP 19430</strain>
    </source>
</reference>
<gene>
    <name evidence="2" type="ORF">ACFQS9_25010</name>
</gene>
<feature type="transmembrane region" description="Helical" evidence="1">
    <location>
        <begin position="275"/>
        <end position="298"/>
    </location>
</feature>
<feature type="transmembrane region" description="Helical" evidence="1">
    <location>
        <begin position="139"/>
        <end position="161"/>
    </location>
</feature>
<feature type="transmembrane region" description="Helical" evidence="1">
    <location>
        <begin position="7"/>
        <end position="29"/>
    </location>
</feature>
<dbReference type="Pfam" id="PF10067">
    <property type="entry name" value="DUF2306"/>
    <property type="match status" value="1"/>
</dbReference>
<organism evidence="2 3">
    <name type="scientific">Rhodococcus daqingensis</name>
    <dbReference type="NCBI Taxonomy" id="2479363"/>
    <lineage>
        <taxon>Bacteria</taxon>
        <taxon>Bacillati</taxon>
        <taxon>Actinomycetota</taxon>
        <taxon>Actinomycetes</taxon>
        <taxon>Mycobacteriales</taxon>
        <taxon>Nocardiaceae</taxon>
        <taxon>Rhodococcus</taxon>
    </lineage>
</organism>
<keyword evidence="1" id="KW-0472">Membrane</keyword>
<dbReference type="InterPro" id="IPR018750">
    <property type="entry name" value="DUF2306_membrane"/>
</dbReference>
<keyword evidence="1" id="KW-1133">Transmembrane helix</keyword>
<proteinExistence type="predicted"/>
<feature type="transmembrane region" description="Helical" evidence="1">
    <location>
        <begin position="339"/>
        <end position="363"/>
    </location>
</feature>
<evidence type="ECO:0000313" key="2">
    <source>
        <dbReference type="EMBL" id="MFC7451159.1"/>
    </source>
</evidence>
<evidence type="ECO:0000313" key="3">
    <source>
        <dbReference type="Proteomes" id="UP001596484"/>
    </source>
</evidence>
<keyword evidence="3" id="KW-1185">Reference proteome</keyword>
<feature type="transmembrane region" description="Helical" evidence="1">
    <location>
        <begin position="209"/>
        <end position="230"/>
    </location>
</feature>
<name>A0ABW2S5Y2_9NOCA</name>
<feature type="transmembrane region" description="Helical" evidence="1">
    <location>
        <begin position="242"/>
        <end position="263"/>
    </location>
</feature>
<feature type="transmembrane region" description="Helical" evidence="1">
    <location>
        <begin position="71"/>
        <end position="89"/>
    </location>
</feature>
<protein>
    <submittedName>
        <fullName evidence="2">DUF2306 domain-containing protein</fullName>
    </submittedName>
</protein>
<dbReference type="RefSeq" id="WP_378409251.1">
    <property type="nucleotide sequence ID" value="NZ_JBHTCS010000030.1"/>
</dbReference>
<dbReference type="EMBL" id="JBHTCS010000030">
    <property type="protein sequence ID" value="MFC7451159.1"/>
    <property type="molecule type" value="Genomic_DNA"/>
</dbReference>
<accession>A0ABW2S5Y2</accession>
<evidence type="ECO:0000256" key="1">
    <source>
        <dbReference type="SAM" id="Phobius"/>
    </source>
</evidence>
<feature type="transmembrane region" description="Helical" evidence="1">
    <location>
        <begin position="173"/>
        <end position="197"/>
    </location>
</feature>
<sequence length="382" mass="41308">MTRLRRIAYLMVIVAAVLYAPLAVNYMWFTVNADAPQWQEAITAAINGGDYAYRAGSVDSIREVDYLDNSWVMLTHTVLGGLALLLAVHQLSPRLRHRNLARHRWVGRTYFVLMTVSMATALVFLLRAGVAHYLGGNGFYLQLWALDLGTLVTGFMALRAIRRRDLIGHQSWIYLNFALMMTAPLLRVVWTFLAPAFPDHVLLDNLDMGASMLGVIAPGGAAVAMQWTLHSRRAGSTETASARSYAALGAAAAAAAAALALRFGQVDDVIPRGVLYLPLACSVGYTVICLLGIWRARVAADATLELRWRWLAWGAALAPLGVVAVHLATAVLWGSPAGMIGALMVGFTGPIVVSYVLVARWIAGRAPSLREDRLATTAPSAA</sequence>
<feature type="transmembrane region" description="Helical" evidence="1">
    <location>
        <begin position="310"/>
        <end position="333"/>
    </location>
</feature>
<keyword evidence="1" id="KW-0812">Transmembrane</keyword>
<feature type="transmembrane region" description="Helical" evidence="1">
    <location>
        <begin position="110"/>
        <end position="133"/>
    </location>
</feature>